<proteinExistence type="predicted"/>
<dbReference type="Proteomes" id="UP000268014">
    <property type="component" value="Unassembled WGS sequence"/>
</dbReference>
<dbReference type="OrthoDB" id="60092at2759"/>
<name>A0A158QQX6_HAEPC</name>
<dbReference type="GO" id="GO:0030896">
    <property type="term" value="C:checkpoint clamp complex"/>
    <property type="evidence" value="ECO:0007669"/>
    <property type="project" value="InterPro"/>
</dbReference>
<feature type="region of interest" description="Disordered" evidence="1">
    <location>
        <begin position="427"/>
        <end position="449"/>
    </location>
</feature>
<sequence>MDEAGSSVSQPLSRSVNGDISRNKRNSAVYLLHSNICLKAFNKTRSAYGVFLFTDDFFSDIDTKCMSSDMAKDCRLSMKTALSIFKSTYFVEKNLVSCTLTVDIFGRELHIDFQHSCDVSRLFDVNVMEKHKPFTSDISKSDLCNVVTVNALCPKDVPHTLMMKIGAQLSRSPSSRLSLSMNGKEREDEKEGAVITMGEGFSEVFAEIAAFINDMHSGYEELLMSVQNDKIIFKNFVQFSAIIMFARQHACDVNLFFDKPGRPLIVAVESDAGYSAEFIIATMDGDDISDEGSLGPTQEPSHPVETSARLSQETERSLQILNDQDREASQQTSQTSSNSASTQINESLPKRVTNEPEDESMVNADHNESQALVDYMIMDDLVLGGETAPEVAAEPVAEVVTSERPANMKNGVNVKFQHRFLGLDTRTQHQSQAAAAGNPIVEPTQLPPS</sequence>
<evidence type="ECO:0000313" key="2">
    <source>
        <dbReference type="EMBL" id="VDO58873.1"/>
    </source>
</evidence>
<organism evidence="4">
    <name type="scientific">Haemonchus placei</name>
    <name type="common">Barber's pole worm</name>
    <dbReference type="NCBI Taxonomy" id="6290"/>
    <lineage>
        <taxon>Eukaryota</taxon>
        <taxon>Metazoa</taxon>
        <taxon>Ecdysozoa</taxon>
        <taxon>Nematoda</taxon>
        <taxon>Chromadorea</taxon>
        <taxon>Rhabditida</taxon>
        <taxon>Rhabditina</taxon>
        <taxon>Rhabditomorpha</taxon>
        <taxon>Strongyloidea</taxon>
        <taxon>Trichostrongylidae</taxon>
        <taxon>Haemonchus</taxon>
    </lineage>
</organism>
<dbReference type="GO" id="GO:0006281">
    <property type="term" value="P:DNA repair"/>
    <property type="evidence" value="ECO:0007669"/>
    <property type="project" value="TreeGrafter"/>
</dbReference>
<dbReference type="EMBL" id="UZAF01019284">
    <property type="protein sequence ID" value="VDO58873.1"/>
    <property type="molecule type" value="Genomic_DNA"/>
</dbReference>
<dbReference type="WBParaSite" id="HPLM_0001612001-mRNA-1">
    <property type="protein sequence ID" value="HPLM_0001612001-mRNA-1"/>
    <property type="gene ID" value="HPLM_0001612001"/>
</dbReference>
<protein>
    <submittedName>
        <fullName evidence="4">Cell cycle checkpoint control protein</fullName>
    </submittedName>
</protein>
<dbReference type="InterPro" id="IPR007268">
    <property type="entry name" value="Rad9/Ddc1"/>
</dbReference>
<evidence type="ECO:0000313" key="4">
    <source>
        <dbReference type="WBParaSite" id="HPLM_0001612001-mRNA-1"/>
    </source>
</evidence>
<dbReference type="OMA" id="RTRQHHL"/>
<dbReference type="PANTHER" id="PTHR15237:SF0">
    <property type="entry name" value="CELL CYCLE CHECKPOINT CONTROL PROTEIN"/>
    <property type="match status" value="1"/>
</dbReference>
<dbReference type="STRING" id="6290.A0A158QQX6"/>
<dbReference type="GO" id="GO:0071479">
    <property type="term" value="P:cellular response to ionizing radiation"/>
    <property type="evidence" value="ECO:0007669"/>
    <property type="project" value="TreeGrafter"/>
</dbReference>
<evidence type="ECO:0000313" key="3">
    <source>
        <dbReference type="Proteomes" id="UP000268014"/>
    </source>
</evidence>
<dbReference type="Gene3D" id="3.70.10.10">
    <property type="match status" value="1"/>
</dbReference>
<reference evidence="4" key="1">
    <citation type="submission" date="2016-04" db="UniProtKB">
        <authorList>
            <consortium name="WormBaseParasite"/>
        </authorList>
    </citation>
    <scope>IDENTIFICATION</scope>
</reference>
<dbReference type="PANTHER" id="PTHR15237">
    <property type="entry name" value="DNA REPAIR PROTEIN RAD9"/>
    <property type="match status" value="1"/>
</dbReference>
<accession>A0A158QQX6</accession>
<dbReference type="GO" id="GO:0031573">
    <property type="term" value="P:mitotic intra-S DNA damage checkpoint signaling"/>
    <property type="evidence" value="ECO:0007669"/>
    <property type="project" value="TreeGrafter"/>
</dbReference>
<feature type="region of interest" description="Disordered" evidence="1">
    <location>
        <begin position="287"/>
        <end position="362"/>
    </location>
</feature>
<dbReference type="GO" id="GO:0000076">
    <property type="term" value="P:DNA replication checkpoint signaling"/>
    <property type="evidence" value="ECO:0007669"/>
    <property type="project" value="TreeGrafter"/>
</dbReference>
<keyword evidence="3" id="KW-1185">Reference proteome</keyword>
<dbReference type="Pfam" id="PF04139">
    <property type="entry name" value="Rad9"/>
    <property type="match status" value="1"/>
</dbReference>
<feature type="compositionally biased region" description="Low complexity" evidence="1">
    <location>
        <begin position="329"/>
        <end position="343"/>
    </location>
</feature>
<gene>
    <name evidence="2" type="ORF">HPLM_LOCUS16112</name>
</gene>
<evidence type="ECO:0000256" key="1">
    <source>
        <dbReference type="SAM" id="MobiDB-lite"/>
    </source>
</evidence>
<reference evidence="2 3" key="2">
    <citation type="submission" date="2018-11" db="EMBL/GenBank/DDBJ databases">
        <authorList>
            <consortium name="Pathogen Informatics"/>
        </authorList>
    </citation>
    <scope>NUCLEOTIDE SEQUENCE [LARGE SCALE GENOMIC DNA]</scope>
    <source>
        <strain evidence="2 3">MHpl1</strain>
    </source>
</reference>
<dbReference type="AlphaFoldDB" id="A0A158QQX6"/>